<dbReference type="AlphaFoldDB" id="A0A1G7EVG2"/>
<accession>A0A1G7EVG2</accession>
<gene>
    <name evidence="1" type="ORF">SAMN05421636_106333</name>
</gene>
<dbReference type="InterPro" id="IPR008922">
    <property type="entry name" value="Di-copper_centre_dom_sf"/>
</dbReference>
<sequence length="99" mass="10729">MSTAEKAAYVNAVLALKADTTSARPAAANMAGAQYRYDVYIWIHSMVMGAAHKGAASTALRREFLRQFELEVQDVSGNPKMMIPYCICVKGCTSSNSGY</sequence>
<dbReference type="OrthoDB" id="2874181at2"/>
<name>A0A1G7EVG2_9FLAO</name>
<protein>
    <submittedName>
        <fullName evidence="1">Uncharacterized protein</fullName>
    </submittedName>
</protein>
<evidence type="ECO:0000313" key="1">
    <source>
        <dbReference type="EMBL" id="SDE67577.1"/>
    </source>
</evidence>
<dbReference type="RefSeq" id="WP_091869714.1">
    <property type="nucleotide sequence ID" value="NZ_FNAO01000006.1"/>
</dbReference>
<reference evidence="1 2" key="1">
    <citation type="submission" date="2016-10" db="EMBL/GenBank/DDBJ databases">
        <authorList>
            <person name="de Groot N.N."/>
        </authorList>
    </citation>
    <scope>NUCLEOTIDE SEQUENCE [LARGE SCALE GENOMIC DNA]</scope>
    <source>
        <strain evidence="1 2">DSM 23421</strain>
    </source>
</reference>
<organism evidence="1 2">
    <name type="scientific">Pricia antarctica</name>
    <dbReference type="NCBI Taxonomy" id="641691"/>
    <lineage>
        <taxon>Bacteria</taxon>
        <taxon>Pseudomonadati</taxon>
        <taxon>Bacteroidota</taxon>
        <taxon>Flavobacteriia</taxon>
        <taxon>Flavobacteriales</taxon>
        <taxon>Flavobacteriaceae</taxon>
        <taxon>Pricia</taxon>
    </lineage>
</organism>
<evidence type="ECO:0000313" key="2">
    <source>
        <dbReference type="Proteomes" id="UP000199109"/>
    </source>
</evidence>
<proteinExistence type="predicted"/>
<dbReference type="Gene3D" id="1.10.1280.10">
    <property type="entry name" value="Di-copper center containing domain from catechol oxidase"/>
    <property type="match status" value="1"/>
</dbReference>
<dbReference type="SUPFAM" id="SSF48056">
    <property type="entry name" value="Di-copper centre-containing domain"/>
    <property type="match status" value="1"/>
</dbReference>
<dbReference type="EMBL" id="FNAO01000006">
    <property type="protein sequence ID" value="SDE67577.1"/>
    <property type="molecule type" value="Genomic_DNA"/>
</dbReference>
<keyword evidence="2" id="KW-1185">Reference proteome</keyword>
<dbReference type="Proteomes" id="UP000199109">
    <property type="component" value="Unassembled WGS sequence"/>
</dbReference>